<reference evidence="2" key="1">
    <citation type="submission" date="2022-01" db="EMBL/GenBank/DDBJ databases">
        <authorList>
            <person name="King R."/>
        </authorList>
    </citation>
    <scope>NUCLEOTIDE SEQUENCE</scope>
</reference>
<organism evidence="2 3">
    <name type="scientific">Diabrotica balteata</name>
    <name type="common">Banded cucumber beetle</name>
    <dbReference type="NCBI Taxonomy" id="107213"/>
    <lineage>
        <taxon>Eukaryota</taxon>
        <taxon>Metazoa</taxon>
        <taxon>Ecdysozoa</taxon>
        <taxon>Arthropoda</taxon>
        <taxon>Hexapoda</taxon>
        <taxon>Insecta</taxon>
        <taxon>Pterygota</taxon>
        <taxon>Neoptera</taxon>
        <taxon>Endopterygota</taxon>
        <taxon>Coleoptera</taxon>
        <taxon>Polyphaga</taxon>
        <taxon>Cucujiformia</taxon>
        <taxon>Chrysomeloidea</taxon>
        <taxon>Chrysomelidae</taxon>
        <taxon>Galerucinae</taxon>
        <taxon>Diabroticina</taxon>
        <taxon>Diabroticites</taxon>
        <taxon>Diabrotica</taxon>
    </lineage>
</organism>
<evidence type="ECO:0000256" key="1">
    <source>
        <dbReference type="SAM" id="MobiDB-lite"/>
    </source>
</evidence>
<gene>
    <name evidence="2" type="ORF">DIABBA_LOCUS7698</name>
</gene>
<sequence>MISNKNIYLVHLAEKIIGYLQKRQIAKEKANERPEMSSNQDLEDKTQEPIDLEQSEQKQLQEGDKLEEYELDE</sequence>
<evidence type="ECO:0000313" key="2">
    <source>
        <dbReference type="EMBL" id="CAG9834394.1"/>
    </source>
</evidence>
<feature type="region of interest" description="Disordered" evidence="1">
    <location>
        <begin position="26"/>
        <end position="73"/>
    </location>
</feature>
<feature type="compositionally biased region" description="Basic and acidic residues" evidence="1">
    <location>
        <begin position="26"/>
        <end position="35"/>
    </location>
</feature>
<accession>A0A9N9T4T5</accession>
<protein>
    <submittedName>
        <fullName evidence="2">Uncharacterized protein</fullName>
    </submittedName>
</protein>
<proteinExistence type="predicted"/>
<evidence type="ECO:0000313" key="3">
    <source>
        <dbReference type="Proteomes" id="UP001153709"/>
    </source>
</evidence>
<dbReference type="EMBL" id="OU898280">
    <property type="protein sequence ID" value="CAG9834394.1"/>
    <property type="molecule type" value="Genomic_DNA"/>
</dbReference>
<feature type="compositionally biased region" description="Basic and acidic residues" evidence="1">
    <location>
        <begin position="55"/>
        <end position="73"/>
    </location>
</feature>
<keyword evidence="3" id="KW-1185">Reference proteome</keyword>
<dbReference type="Proteomes" id="UP001153709">
    <property type="component" value="Chromosome 5"/>
</dbReference>
<dbReference type="AlphaFoldDB" id="A0A9N9T4T5"/>
<name>A0A9N9T4T5_DIABA</name>